<feature type="transmembrane region" description="Helical" evidence="6">
    <location>
        <begin position="250"/>
        <end position="269"/>
    </location>
</feature>
<dbReference type="RefSeq" id="WP_083406468.1">
    <property type="nucleotide sequence ID" value="NZ_LT629971.1"/>
</dbReference>
<evidence type="ECO:0000256" key="6">
    <source>
        <dbReference type="RuleBase" id="RU363041"/>
    </source>
</evidence>
<feature type="transmembrane region" description="Helical" evidence="6">
    <location>
        <begin position="198"/>
        <end position="219"/>
    </location>
</feature>
<comment type="subcellular location">
    <subcellularLocation>
        <location evidence="6">Cell membrane</location>
        <topology evidence="6">Multi-pass membrane protein</topology>
    </subcellularLocation>
    <subcellularLocation>
        <location evidence="1">Membrane</location>
        <topology evidence="1">Multi-pass membrane protein</topology>
    </subcellularLocation>
</comment>
<dbReference type="GO" id="GO:0005886">
    <property type="term" value="C:plasma membrane"/>
    <property type="evidence" value="ECO:0007669"/>
    <property type="project" value="UniProtKB-SubCell"/>
</dbReference>
<comment type="similarity">
    <text evidence="2 6">Belongs to the 4-toluene sulfonate uptake permease (TSUP) (TC 2.A.102) family.</text>
</comment>
<evidence type="ECO:0000256" key="3">
    <source>
        <dbReference type="ARBA" id="ARBA00022692"/>
    </source>
</evidence>
<name>A0A1H6J7K1_MYCRU</name>
<keyword evidence="3 6" id="KW-0812">Transmembrane</keyword>
<dbReference type="Pfam" id="PF01925">
    <property type="entry name" value="TauE"/>
    <property type="match status" value="1"/>
</dbReference>
<dbReference type="PANTHER" id="PTHR43701">
    <property type="entry name" value="MEMBRANE TRANSPORTER PROTEIN MJ0441-RELATED"/>
    <property type="match status" value="1"/>
</dbReference>
<keyword evidence="6" id="KW-1003">Cell membrane</keyword>
<evidence type="ECO:0000313" key="8">
    <source>
        <dbReference type="Proteomes" id="UP000182915"/>
    </source>
</evidence>
<reference evidence="8" key="1">
    <citation type="submission" date="2016-10" db="EMBL/GenBank/DDBJ databases">
        <authorList>
            <person name="Varghese N."/>
            <person name="Submissions S."/>
        </authorList>
    </citation>
    <scope>NUCLEOTIDE SEQUENCE [LARGE SCALE GENOMIC DNA]</scope>
    <source>
        <strain evidence="8">DSM 45405</strain>
    </source>
</reference>
<dbReference type="InterPro" id="IPR051598">
    <property type="entry name" value="TSUP/Inactive_protease-like"/>
</dbReference>
<dbReference type="EMBL" id="LT629971">
    <property type="protein sequence ID" value="SEH54941.1"/>
    <property type="molecule type" value="Genomic_DNA"/>
</dbReference>
<evidence type="ECO:0000256" key="5">
    <source>
        <dbReference type="ARBA" id="ARBA00023136"/>
    </source>
</evidence>
<dbReference type="Proteomes" id="UP000182915">
    <property type="component" value="Chromosome I"/>
</dbReference>
<dbReference type="AlphaFoldDB" id="A0A1H6J7K1"/>
<feature type="transmembrane region" description="Helical" evidence="6">
    <location>
        <begin position="69"/>
        <end position="90"/>
    </location>
</feature>
<evidence type="ECO:0000256" key="4">
    <source>
        <dbReference type="ARBA" id="ARBA00022989"/>
    </source>
</evidence>
<sequence>MMALTVALAVLVGVALGLLGGGGAILTVPLLAYVGGLDATRAIASSLLVIAVTSAVGAIAHVRAGRVRWGVALPFGAAAMTVAVGGGLLARFIPGTALLIAFAVIMLAAGGAMLRGRSNTHACDAVRRVPMVKMAVLGVAVGAVSGLVGAGGGFLLVPALAVLTGLPMPAAVGTSLVVIAMQSFAGLTGHLASGQVDWPVAAVVTAAAVVGALIGARFTGAVDPDALRTLFGWFVLVMASVLLAQETTLAVGAASAALIMIGVGTYVTCRRTAYCPLRRLIPRVHPAAAA</sequence>
<gene>
    <name evidence="7" type="ORF">SAMN04489835_1298</name>
</gene>
<keyword evidence="5 6" id="KW-0472">Membrane</keyword>
<organism evidence="7 8">
    <name type="scientific">Mycolicibacterium rutilum</name>
    <name type="common">Mycobacterium rutilum</name>
    <dbReference type="NCBI Taxonomy" id="370526"/>
    <lineage>
        <taxon>Bacteria</taxon>
        <taxon>Bacillati</taxon>
        <taxon>Actinomycetota</taxon>
        <taxon>Actinomycetes</taxon>
        <taxon>Mycobacteriales</taxon>
        <taxon>Mycobacteriaceae</taxon>
        <taxon>Mycolicibacterium</taxon>
    </lineage>
</organism>
<dbReference type="PANTHER" id="PTHR43701:SF2">
    <property type="entry name" value="MEMBRANE TRANSPORTER PROTEIN YJNA-RELATED"/>
    <property type="match status" value="1"/>
</dbReference>
<feature type="transmembrane region" description="Helical" evidence="6">
    <location>
        <begin position="96"/>
        <end position="114"/>
    </location>
</feature>
<evidence type="ECO:0000256" key="1">
    <source>
        <dbReference type="ARBA" id="ARBA00004141"/>
    </source>
</evidence>
<dbReference type="OrthoDB" id="528320at2"/>
<proteinExistence type="inferred from homology"/>
<dbReference type="STRING" id="370526.SAMN04489835_1298"/>
<keyword evidence="8" id="KW-1185">Reference proteome</keyword>
<accession>A0A1H6J7K1</accession>
<protein>
    <recommendedName>
        <fullName evidence="6">Probable membrane transporter protein</fullName>
    </recommendedName>
</protein>
<feature type="transmembrane region" description="Helical" evidence="6">
    <location>
        <begin position="42"/>
        <end position="62"/>
    </location>
</feature>
<dbReference type="InterPro" id="IPR002781">
    <property type="entry name" value="TM_pro_TauE-like"/>
</dbReference>
<evidence type="ECO:0000256" key="2">
    <source>
        <dbReference type="ARBA" id="ARBA00009142"/>
    </source>
</evidence>
<keyword evidence="4 6" id="KW-1133">Transmembrane helix</keyword>
<evidence type="ECO:0000313" key="7">
    <source>
        <dbReference type="EMBL" id="SEH54941.1"/>
    </source>
</evidence>
<feature type="transmembrane region" description="Helical" evidence="6">
    <location>
        <begin position="135"/>
        <end position="161"/>
    </location>
</feature>